<dbReference type="EMBL" id="CP002955">
    <property type="protein sequence ID" value="AEL28057.1"/>
    <property type="molecule type" value="Genomic_DNA"/>
</dbReference>
<dbReference type="RefSeq" id="WP_014022341.1">
    <property type="nucleotide sequence ID" value="NC_015914.1"/>
</dbReference>
<dbReference type="PANTHER" id="PTHR30008:SF0">
    <property type="entry name" value="EXODEOXYRIBONUCLEASE 7 LARGE SUBUNIT"/>
    <property type="match status" value="1"/>
</dbReference>
<evidence type="ECO:0000313" key="9">
    <source>
        <dbReference type="Proteomes" id="UP000001635"/>
    </source>
</evidence>
<dbReference type="Pfam" id="PF13742">
    <property type="entry name" value="tRNA_anti_2"/>
    <property type="match status" value="1"/>
</dbReference>
<accession>G0IXR0</accession>
<dbReference type="KEGG" id="cmr:Cycma_4355"/>
<keyword evidence="1" id="KW-0963">Cytoplasm</keyword>
<dbReference type="InterPro" id="IPR003753">
    <property type="entry name" value="Exonuc_VII_L"/>
</dbReference>
<protein>
    <recommendedName>
        <fullName evidence="5">Exodeoxyribonuclease 7 large subunit</fullName>
        <ecNumber evidence="5">3.1.11.6</ecNumber>
    </recommendedName>
</protein>
<dbReference type="NCBIfam" id="TIGR00237">
    <property type="entry name" value="xseA"/>
    <property type="match status" value="1"/>
</dbReference>
<evidence type="ECO:0000259" key="6">
    <source>
        <dbReference type="Pfam" id="PF02601"/>
    </source>
</evidence>
<reference evidence="9" key="1">
    <citation type="submission" date="2011-07" db="EMBL/GenBank/DDBJ databases">
        <title>The complete genome of Cyclobacterium marinum DSM 745.</title>
        <authorList>
            <person name="Lucas S."/>
            <person name="Han J."/>
            <person name="Lapidus A."/>
            <person name="Bruce D."/>
            <person name="Goodwin L."/>
            <person name="Pitluck S."/>
            <person name="Peters L."/>
            <person name="Kyrpides N."/>
            <person name="Mavromatis K."/>
            <person name="Ivanova N."/>
            <person name="Ovchinnikova G."/>
            <person name="Chertkov O."/>
            <person name="Detter J.C."/>
            <person name="Tapia R."/>
            <person name="Han C."/>
            <person name="Land M."/>
            <person name="Hauser L."/>
            <person name="Markowitz V."/>
            <person name="Cheng J.-F."/>
            <person name="Hugenholtz P."/>
            <person name="Woyke T."/>
            <person name="Wu D."/>
            <person name="Tindall B."/>
            <person name="Schuetze A."/>
            <person name="Brambilla E."/>
            <person name="Klenk H.-P."/>
            <person name="Eisen J.A."/>
        </authorList>
    </citation>
    <scope>NUCLEOTIDE SEQUENCE [LARGE SCALE GENOMIC DNA]</scope>
    <source>
        <strain evidence="9">ATCC 25205 / DSM 745 / LMG 13164 / NCIMB 1802</strain>
    </source>
</reference>
<dbReference type="OrthoDB" id="9802795at2"/>
<keyword evidence="4 5" id="KW-0269">Exonuclease</keyword>
<evidence type="ECO:0000256" key="5">
    <source>
        <dbReference type="RuleBase" id="RU004355"/>
    </source>
</evidence>
<evidence type="ECO:0000256" key="1">
    <source>
        <dbReference type="ARBA" id="ARBA00022490"/>
    </source>
</evidence>
<dbReference type="Pfam" id="PF02601">
    <property type="entry name" value="Exonuc_VII_L"/>
    <property type="match status" value="1"/>
</dbReference>
<dbReference type="STRING" id="880070.Cycma_4355"/>
<dbReference type="GO" id="GO:0008855">
    <property type="term" value="F:exodeoxyribonuclease VII activity"/>
    <property type="evidence" value="ECO:0007669"/>
    <property type="project" value="UniProtKB-UniRule"/>
</dbReference>
<keyword evidence="9" id="KW-1185">Reference proteome</keyword>
<evidence type="ECO:0000259" key="7">
    <source>
        <dbReference type="Pfam" id="PF13742"/>
    </source>
</evidence>
<dbReference type="InterPro" id="IPR025824">
    <property type="entry name" value="OB-fold_nuc-bd_dom"/>
</dbReference>
<comment type="subcellular location">
    <subcellularLocation>
        <location evidence="5">Cytoplasm</location>
    </subcellularLocation>
</comment>
<organism evidence="8 9">
    <name type="scientific">Cyclobacterium marinum (strain ATCC 25205 / DSM 745 / LMG 13164 / NCIMB 1802)</name>
    <name type="common">Flectobacillus marinus</name>
    <dbReference type="NCBI Taxonomy" id="880070"/>
    <lineage>
        <taxon>Bacteria</taxon>
        <taxon>Pseudomonadati</taxon>
        <taxon>Bacteroidota</taxon>
        <taxon>Cytophagia</taxon>
        <taxon>Cytophagales</taxon>
        <taxon>Cyclobacteriaceae</taxon>
        <taxon>Cyclobacterium</taxon>
    </lineage>
</organism>
<evidence type="ECO:0000256" key="2">
    <source>
        <dbReference type="ARBA" id="ARBA00022722"/>
    </source>
</evidence>
<dbReference type="CDD" id="cd04489">
    <property type="entry name" value="ExoVII_LU_OBF"/>
    <property type="match status" value="1"/>
</dbReference>
<evidence type="ECO:0000256" key="4">
    <source>
        <dbReference type="ARBA" id="ARBA00022839"/>
    </source>
</evidence>
<evidence type="ECO:0000256" key="3">
    <source>
        <dbReference type="ARBA" id="ARBA00022801"/>
    </source>
</evidence>
<keyword evidence="3 5" id="KW-0378">Hydrolase</keyword>
<dbReference type="GO" id="GO:0003676">
    <property type="term" value="F:nucleic acid binding"/>
    <property type="evidence" value="ECO:0007669"/>
    <property type="project" value="InterPro"/>
</dbReference>
<dbReference type="eggNOG" id="COG1570">
    <property type="taxonomic scope" value="Bacteria"/>
</dbReference>
<dbReference type="PANTHER" id="PTHR30008">
    <property type="entry name" value="EXODEOXYRIBONUCLEASE 7 LARGE SUBUNIT"/>
    <property type="match status" value="1"/>
</dbReference>
<dbReference type="EC" id="3.1.11.6" evidence="5"/>
<dbReference type="AlphaFoldDB" id="G0IXR0"/>
<proteinExistence type="inferred from homology"/>
<comment type="similarity">
    <text evidence="5">Belongs to the XseA family.</text>
</comment>
<dbReference type="GO" id="GO:0005737">
    <property type="term" value="C:cytoplasm"/>
    <property type="evidence" value="ECO:0007669"/>
    <property type="project" value="UniProtKB-SubCell"/>
</dbReference>
<evidence type="ECO:0000313" key="8">
    <source>
        <dbReference type="EMBL" id="AEL28057.1"/>
    </source>
</evidence>
<feature type="domain" description="Exonuclease VII large subunit C-terminal" evidence="6">
    <location>
        <begin position="136"/>
        <end position="409"/>
    </location>
</feature>
<dbReference type="Proteomes" id="UP000001635">
    <property type="component" value="Chromosome"/>
</dbReference>
<comment type="catalytic activity">
    <reaction evidence="5">
        <text>Exonucleolytic cleavage in either 5'- to 3'- or 3'- to 5'-direction to yield nucleoside 5'-phosphates.</text>
        <dbReference type="EC" id="3.1.11.6"/>
    </reaction>
</comment>
<dbReference type="GO" id="GO:0006308">
    <property type="term" value="P:DNA catabolic process"/>
    <property type="evidence" value="ECO:0007669"/>
    <property type="project" value="UniProtKB-UniRule"/>
</dbReference>
<keyword evidence="2 5" id="KW-0540">Nuclease</keyword>
<sequence>MQQQAISLLSLNELIKRTLDSNLSPTYWVIAEIGELRAGVRGHAYLDLIEKVDGNILAKIRGNIWSYTYQSISRKFESVTGTSLQAGMNIMALVSVQFHELYGISLVIKDVDPNFTLGERARKRQEIIGRLTNEGLMDLNKQYVLPVVSQKIAIISSVTAAGYGDFINQLDQNSQEYKVHYRLFQAAMQGKDAIPQIIEAIHQIEEALIVEKFDLLVIIRGGGAQTDLDCFDDYELAKTIANSSLPIITGIGHERDESIADLVAHTKLKTPTAVASFILSGFREFEDRLHRNLVSIERNVQARLKAEESGLTDKTHLLFNIFQNKLNKNNLLLERYAQQAKRSAIYKVDKERIKNDHLALNLRKVVDRKVNKSEERIRQIEKTIDRLNPETLLLRGYTKTEKDGLPIRGQALGIGDELVTYTKLKKITSVINKLEENEKQEG</sequence>
<feature type="domain" description="OB-fold nucleic acid binding" evidence="7">
    <location>
        <begin position="7"/>
        <end position="111"/>
    </location>
</feature>
<name>G0IXR0_CYCMS</name>
<dbReference type="HOGENOM" id="CLU_023625_4_2_10"/>
<dbReference type="InterPro" id="IPR020579">
    <property type="entry name" value="Exonuc_VII_lsu_C"/>
</dbReference>
<gene>
    <name evidence="8" type="ordered locus">Cycma_4355</name>
</gene>
<dbReference type="GO" id="GO:0009318">
    <property type="term" value="C:exodeoxyribonuclease VII complex"/>
    <property type="evidence" value="ECO:0007669"/>
    <property type="project" value="UniProtKB-UniRule"/>
</dbReference>